<dbReference type="RefSeq" id="WP_161103247.1">
    <property type="nucleotide sequence ID" value="NZ_WUTW01000002.1"/>
</dbReference>
<gene>
    <name evidence="1" type="ORF">GQ466_13780</name>
</gene>
<protein>
    <recommendedName>
        <fullName evidence="3">Tetratricopeptide repeat protein</fullName>
    </recommendedName>
</protein>
<accession>A0A6I4WAL0</accession>
<name>A0A6I4WAL0_9ACTN</name>
<dbReference type="AlphaFoldDB" id="A0A6I4WAL0"/>
<dbReference type="EMBL" id="WUTW01000002">
    <property type="protein sequence ID" value="MXQ65106.1"/>
    <property type="molecule type" value="Genomic_DNA"/>
</dbReference>
<evidence type="ECO:0000313" key="1">
    <source>
        <dbReference type="EMBL" id="MXQ65106.1"/>
    </source>
</evidence>
<dbReference type="OrthoDB" id="3218567at2"/>
<comment type="caution">
    <text evidence="1">The sequence shown here is derived from an EMBL/GenBank/DDBJ whole genome shotgun (WGS) entry which is preliminary data.</text>
</comment>
<evidence type="ECO:0008006" key="3">
    <source>
        <dbReference type="Google" id="ProtNLM"/>
    </source>
</evidence>
<keyword evidence="2" id="KW-1185">Reference proteome</keyword>
<sequence length="94" mass="10469">MQIRRTLAEARPDAFLPDLAMSLVVMGRALVDLDRVQEGTRHLIEGLAIAADRDLQELARACVEFLRHAHVQDADAVTATWRQIAGGDPPQWLQ</sequence>
<evidence type="ECO:0000313" key="2">
    <source>
        <dbReference type="Proteomes" id="UP000431901"/>
    </source>
</evidence>
<organism evidence="1 2">
    <name type="scientific">Actinomadura rayongensis</name>
    <dbReference type="NCBI Taxonomy" id="1429076"/>
    <lineage>
        <taxon>Bacteria</taxon>
        <taxon>Bacillati</taxon>
        <taxon>Actinomycetota</taxon>
        <taxon>Actinomycetes</taxon>
        <taxon>Streptosporangiales</taxon>
        <taxon>Thermomonosporaceae</taxon>
        <taxon>Actinomadura</taxon>
    </lineage>
</organism>
<reference evidence="1 2" key="1">
    <citation type="submission" date="2019-12" db="EMBL/GenBank/DDBJ databases">
        <title>Nocardia macrotermitis sp. nov. and Nocardia aurantia sp. nov., isolated from the gut of the fungus growing-termite Macrotermes natalensis.</title>
        <authorList>
            <person name="Christine B."/>
            <person name="Rene B."/>
        </authorList>
    </citation>
    <scope>NUCLEOTIDE SEQUENCE [LARGE SCALE GENOMIC DNA]</scope>
    <source>
        <strain evidence="1 2">DSM 102126</strain>
    </source>
</reference>
<dbReference type="Proteomes" id="UP000431901">
    <property type="component" value="Unassembled WGS sequence"/>
</dbReference>
<proteinExistence type="predicted"/>